<accession>A0ABV5JSW3</accession>
<dbReference type="InterPro" id="IPR027417">
    <property type="entry name" value="P-loop_NTPase"/>
</dbReference>
<dbReference type="RefSeq" id="WP_182631872.1">
    <property type="nucleotide sequence ID" value="NZ_JAALDM010000094.1"/>
</dbReference>
<protein>
    <submittedName>
        <fullName evidence="1">Uncharacterized protein</fullName>
    </submittedName>
</protein>
<sequence>MVDDHDLVAPTTGSDPLSDLHQFFPQARDVGLHVVLTRRMGGVSRALYSGTVAKLKELSVDTLVMSGSSDEGNIVGKLKPSPLPPGRGTLVSRAAGSQMIQVCAVPPVVSTPLADE</sequence>
<comment type="caution">
    <text evidence="1">The sequence shown here is derived from an EMBL/GenBank/DDBJ whole genome shotgun (WGS) entry which is preliminary data.</text>
</comment>
<dbReference type="Proteomes" id="UP001589700">
    <property type="component" value="Unassembled WGS sequence"/>
</dbReference>
<proteinExistence type="predicted"/>
<organism evidence="1 2">
    <name type="scientific">Dietzia aerolata</name>
    <dbReference type="NCBI Taxonomy" id="595984"/>
    <lineage>
        <taxon>Bacteria</taxon>
        <taxon>Bacillati</taxon>
        <taxon>Actinomycetota</taxon>
        <taxon>Actinomycetes</taxon>
        <taxon>Mycobacteriales</taxon>
        <taxon>Dietziaceae</taxon>
        <taxon>Dietzia</taxon>
    </lineage>
</organism>
<reference evidence="1 2" key="1">
    <citation type="submission" date="2024-09" db="EMBL/GenBank/DDBJ databases">
        <authorList>
            <person name="Sun Q."/>
            <person name="Mori K."/>
        </authorList>
    </citation>
    <scope>NUCLEOTIDE SEQUENCE [LARGE SCALE GENOMIC DNA]</scope>
    <source>
        <strain evidence="1 2">CCM 7659</strain>
    </source>
</reference>
<keyword evidence="2" id="KW-1185">Reference proteome</keyword>
<dbReference type="EMBL" id="JBHMDY010000008">
    <property type="protein sequence ID" value="MFB9260828.1"/>
    <property type="molecule type" value="Genomic_DNA"/>
</dbReference>
<dbReference type="Gene3D" id="3.40.50.300">
    <property type="entry name" value="P-loop containing nucleotide triphosphate hydrolases"/>
    <property type="match status" value="1"/>
</dbReference>
<gene>
    <name evidence="1" type="ORF">ACFFVD_13550</name>
</gene>
<evidence type="ECO:0000313" key="2">
    <source>
        <dbReference type="Proteomes" id="UP001589700"/>
    </source>
</evidence>
<evidence type="ECO:0000313" key="1">
    <source>
        <dbReference type="EMBL" id="MFB9260828.1"/>
    </source>
</evidence>
<name>A0ABV5JSW3_9ACTN</name>